<dbReference type="Proteomes" id="UP000887565">
    <property type="component" value="Unplaced"/>
</dbReference>
<reference evidence="3" key="1">
    <citation type="submission" date="2022-11" db="UniProtKB">
        <authorList>
            <consortium name="WormBaseParasite"/>
        </authorList>
    </citation>
    <scope>IDENTIFICATION</scope>
</reference>
<evidence type="ECO:0000313" key="2">
    <source>
        <dbReference type="Proteomes" id="UP000887565"/>
    </source>
</evidence>
<dbReference type="AlphaFoldDB" id="A0A915LAJ0"/>
<protein>
    <submittedName>
        <fullName evidence="3">Uncharacterized protein</fullName>
    </submittedName>
</protein>
<organism evidence="2 3">
    <name type="scientific">Romanomermis culicivorax</name>
    <name type="common">Nematode worm</name>
    <dbReference type="NCBI Taxonomy" id="13658"/>
    <lineage>
        <taxon>Eukaryota</taxon>
        <taxon>Metazoa</taxon>
        <taxon>Ecdysozoa</taxon>
        <taxon>Nematoda</taxon>
        <taxon>Enoplea</taxon>
        <taxon>Dorylaimia</taxon>
        <taxon>Mermithida</taxon>
        <taxon>Mermithoidea</taxon>
        <taxon>Mermithidae</taxon>
        <taxon>Romanomermis</taxon>
    </lineage>
</organism>
<keyword evidence="2" id="KW-1185">Reference proteome</keyword>
<name>A0A915LAJ0_ROMCU</name>
<dbReference type="WBParaSite" id="nRc.2.0.1.t47393-RA">
    <property type="protein sequence ID" value="nRc.2.0.1.t47393-RA"/>
    <property type="gene ID" value="nRc.2.0.1.g47393"/>
</dbReference>
<evidence type="ECO:0000256" key="1">
    <source>
        <dbReference type="SAM" id="MobiDB-lite"/>
    </source>
</evidence>
<evidence type="ECO:0000313" key="3">
    <source>
        <dbReference type="WBParaSite" id="nRc.2.0.1.t47393-RA"/>
    </source>
</evidence>
<sequence>MNEDDDENSAKQQQKISSKSHQEQHESNLDLLSSVGVGGEKKSKEKAKNITVANAKTFPSLATKTDQKFFLKISKDYCHSKKSKSVFCNTNVMTCVVSFIDELFCIKETTSSLISSTKCSTAESFMFAPQLDCCFCIPILCLISLSETLEKQQTNKENMKKSDKKEAAKKERKKESDVKKNEMMKGAQE</sequence>
<accession>A0A915LAJ0</accession>
<feature type="region of interest" description="Disordered" evidence="1">
    <location>
        <begin position="1"/>
        <end position="42"/>
    </location>
</feature>
<feature type="region of interest" description="Disordered" evidence="1">
    <location>
        <begin position="151"/>
        <end position="189"/>
    </location>
</feature>
<proteinExistence type="predicted"/>